<gene>
    <name evidence="5" type="ORF">TARUN_2423</name>
</gene>
<dbReference type="PROSITE" id="PS50102">
    <property type="entry name" value="RRM"/>
    <property type="match status" value="1"/>
</dbReference>
<dbReference type="SMART" id="SM00360">
    <property type="entry name" value="RRM"/>
    <property type="match status" value="1"/>
</dbReference>
<dbReference type="GO" id="GO:0003723">
    <property type="term" value="F:RNA binding"/>
    <property type="evidence" value="ECO:0007669"/>
    <property type="project" value="UniProtKB-UniRule"/>
</dbReference>
<feature type="compositionally biased region" description="Basic residues" evidence="3">
    <location>
        <begin position="369"/>
        <end position="385"/>
    </location>
</feature>
<keyword evidence="6" id="KW-1185">Reference proteome</keyword>
<dbReference type="GO" id="GO:0071013">
    <property type="term" value="C:catalytic step 2 spliceosome"/>
    <property type="evidence" value="ECO:0007669"/>
    <property type="project" value="TreeGrafter"/>
</dbReference>
<evidence type="ECO:0000313" key="5">
    <source>
        <dbReference type="EMBL" id="RFU79828.1"/>
    </source>
</evidence>
<dbReference type="PANTHER" id="PTHR45880:SF1">
    <property type="entry name" value="RNA-BINDING MOTIF PROTEIN, X-LINKED 2"/>
    <property type="match status" value="1"/>
</dbReference>
<feature type="compositionally biased region" description="Basic and acidic residues" evidence="3">
    <location>
        <begin position="240"/>
        <end position="262"/>
    </location>
</feature>
<dbReference type="OrthoDB" id="2573941at2759"/>
<dbReference type="GO" id="GO:0071011">
    <property type="term" value="C:precatalytic spliceosome"/>
    <property type="evidence" value="ECO:0007669"/>
    <property type="project" value="TreeGrafter"/>
</dbReference>
<dbReference type="Pfam" id="PF00076">
    <property type="entry name" value="RRM_1"/>
    <property type="match status" value="1"/>
</dbReference>
<evidence type="ECO:0000256" key="3">
    <source>
        <dbReference type="SAM" id="MobiDB-lite"/>
    </source>
</evidence>
<dbReference type="EMBL" id="PXOA01000138">
    <property type="protein sequence ID" value="RFU79828.1"/>
    <property type="molecule type" value="Genomic_DNA"/>
</dbReference>
<reference evidence="5 6" key="1">
    <citation type="journal article" date="2018" name="PLoS Pathog.">
        <title>Evolution of structural diversity of trichothecenes, a family of toxins produced by plant pathogenic and entomopathogenic fungi.</title>
        <authorList>
            <person name="Proctor R.H."/>
            <person name="McCormick S.P."/>
            <person name="Kim H.S."/>
            <person name="Cardoza R.E."/>
            <person name="Stanley A.M."/>
            <person name="Lindo L."/>
            <person name="Kelly A."/>
            <person name="Brown D.W."/>
            <person name="Lee T."/>
            <person name="Vaughan M.M."/>
            <person name="Alexander N.J."/>
            <person name="Busman M."/>
            <person name="Gutierrez S."/>
        </authorList>
    </citation>
    <scope>NUCLEOTIDE SEQUENCE [LARGE SCALE GENOMIC DNA]</scope>
    <source>
        <strain evidence="5 6">IBT 40837</strain>
    </source>
</reference>
<dbReference type="InterPro" id="IPR051847">
    <property type="entry name" value="RNA_proc/Spliceosome_comp"/>
</dbReference>
<protein>
    <submittedName>
        <fullName evidence="5">Rna binding domain</fullName>
    </submittedName>
</protein>
<feature type="compositionally biased region" description="Basic and acidic residues" evidence="3">
    <location>
        <begin position="211"/>
        <end position="230"/>
    </location>
</feature>
<feature type="compositionally biased region" description="Basic residues" evidence="3">
    <location>
        <begin position="263"/>
        <end position="273"/>
    </location>
</feature>
<dbReference type="GO" id="GO:0000398">
    <property type="term" value="P:mRNA splicing, via spliceosome"/>
    <property type="evidence" value="ECO:0007669"/>
    <property type="project" value="InterPro"/>
</dbReference>
<dbReference type="CDD" id="cd12411">
    <property type="entry name" value="RRM_ist3_like"/>
    <property type="match status" value="1"/>
</dbReference>
<dbReference type="InterPro" id="IPR045844">
    <property type="entry name" value="RRM_Ist3-like"/>
</dbReference>
<comment type="caution">
    <text evidence="5">The sequence shown here is derived from an EMBL/GenBank/DDBJ whole genome shotgun (WGS) entry which is preliminary data.</text>
</comment>
<evidence type="ECO:0000259" key="4">
    <source>
        <dbReference type="PROSITE" id="PS50102"/>
    </source>
</evidence>
<dbReference type="SUPFAM" id="SSF54928">
    <property type="entry name" value="RNA-binding domain, RBD"/>
    <property type="match status" value="1"/>
</dbReference>
<dbReference type="STRING" id="490622.A0A395NUV3"/>
<dbReference type="GO" id="GO:0005686">
    <property type="term" value="C:U2 snRNP"/>
    <property type="evidence" value="ECO:0007669"/>
    <property type="project" value="TreeGrafter"/>
</dbReference>
<dbReference type="AlphaFoldDB" id="A0A395NUV3"/>
<feature type="region of interest" description="Disordered" evidence="3">
    <location>
        <begin position="190"/>
        <end position="385"/>
    </location>
</feature>
<dbReference type="Gene3D" id="3.30.70.330">
    <property type="match status" value="1"/>
</dbReference>
<sequence>MLVEHLAEDANNDATWRKRLCSEKGLVNILVWLRLEDQDWDAICLEGEIFPDSHSTQELASLTGLEQGASESLTASSLQVLRELVNYASWHVDYRDTAFVYFGGLPYELSEGDVITIFSQFGEPVFLKLVRDKETGKSKGFGWLKYEDQRSTDLAVDNLGGTEIGGRLLRVDHARYQARDDEDQEEFKIGWEDVQRREGKPVSDDESSEEEIQRPMLPEERELALLMRDHDDDDPMKGFLIDEKKKEVEEARRRADRKEKSDKRRHHRHHRSRRDREDDGRRERPRKDEMSEEKDKRPSEGESRRYRHRDSSRERHRRHRDTPSGDSQERERRREKKPEHDDRRSRRRDDERERHGRRREDDDDDDRRRRSQRKSRSRSPRRRQD</sequence>
<feature type="domain" description="RRM" evidence="4">
    <location>
        <begin position="98"/>
        <end position="176"/>
    </location>
</feature>
<name>A0A395NUV3_TRIAR</name>
<evidence type="ECO:0000256" key="2">
    <source>
        <dbReference type="PROSITE-ProRule" id="PRU00176"/>
    </source>
</evidence>
<feature type="compositionally biased region" description="Basic and acidic residues" evidence="3">
    <location>
        <begin position="321"/>
        <end position="360"/>
    </location>
</feature>
<accession>A0A395NUV3</accession>
<keyword evidence="1 2" id="KW-0694">RNA-binding</keyword>
<evidence type="ECO:0000313" key="6">
    <source>
        <dbReference type="Proteomes" id="UP000266272"/>
    </source>
</evidence>
<organism evidence="5 6">
    <name type="scientific">Trichoderma arundinaceum</name>
    <dbReference type="NCBI Taxonomy" id="490622"/>
    <lineage>
        <taxon>Eukaryota</taxon>
        <taxon>Fungi</taxon>
        <taxon>Dikarya</taxon>
        <taxon>Ascomycota</taxon>
        <taxon>Pezizomycotina</taxon>
        <taxon>Sordariomycetes</taxon>
        <taxon>Hypocreomycetidae</taxon>
        <taxon>Hypocreales</taxon>
        <taxon>Hypocreaceae</taxon>
        <taxon>Trichoderma</taxon>
    </lineage>
</organism>
<proteinExistence type="predicted"/>
<dbReference type="InterPro" id="IPR035979">
    <property type="entry name" value="RBD_domain_sf"/>
</dbReference>
<dbReference type="PANTHER" id="PTHR45880">
    <property type="entry name" value="RNA-BINDING MOTIF PROTEIN, X-LINKED 2"/>
    <property type="match status" value="1"/>
</dbReference>
<feature type="compositionally biased region" description="Basic and acidic residues" evidence="3">
    <location>
        <begin position="274"/>
        <end position="313"/>
    </location>
</feature>
<feature type="compositionally biased region" description="Basic and acidic residues" evidence="3">
    <location>
        <begin position="190"/>
        <end position="203"/>
    </location>
</feature>
<dbReference type="InterPro" id="IPR012677">
    <property type="entry name" value="Nucleotide-bd_a/b_plait_sf"/>
</dbReference>
<dbReference type="Proteomes" id="UP000266272">
    <property type="component" value="Unassembled WGS sequence"/>
</dbReference>
<evidence type="ECO:0000256" key="1">
    <source>
        <dbReference type="ARBA" id="ARBA00022884"/>
    </source>
</evidence>
<dbReference type="InterPro" id="IPR000504">
    <property type="entry name" value="RRM_dom"/>
</dbReference>